<gene>
    <name evidence="7" type="ORF">HU200_048359</name>
</gene>
<comment type="subcellular location">
    <subcellularLocation>
        <location evidence="1">Nucleus</location>
    </subcellularLocation>
</comment>
<evidence type="ECO:0000256" key="4">
    <source>
        <dbReference type="ARBA" id="ARBA00023163"/>
    </source>
</evidence>
<dbReference type="GO" id="GO:0006355">
    <property type="term" value="P:regulation of DNA-templated transcription"/>
    <property type="evidence" value="ECO:0007669"/>
    <property type="project" value="InterPro"/>
</dbReference>
<reference evidence="7" key="1">
    <citation type="submission" date="2020-07" db="EMBL/GenBank/DDBJ databases">
        <title>Genome sequence and genetic diversity analysis of an under-domesticated orphan crop, white fonio (Digitaria exilis).</title>
        <authorList>
            <person name="Bennetzen J.L."/>
            <person name="Chen S."/>
            <person name="Ma X."/>
            <person name="Wang X."/>
            <person name="Yssel A.E.J."/>
            <person name="Chaluvadi S.R."/>
            <person name="Johnson M."/>
            <person name="Gangashetty P."/>
            <person name="Hamidou F."/>
            <person name="Sanogo M.D."/>
            <person name="Zwaenepoel A."/>
            <person name="Wallace J."/>
            <person name="Van De Peer Y."/>
            <person name="Van Deynze A."/>
        </authorList>
    </citation>
    <scope>NUCLEOTIDE SEQUENCE</scope>
    <source>
        <tissue evidence="7">Leaves</tissue>
    </source>
</reference>
<evidence type="ECO:0000313" key="7">
    <source>
        <dbReference type="EMBL" id="KAF8673911.1"/>
    </source>
</evidence>
<keyword evidence="5" id="KW-0539">Nucleus</keyword>
<dbReference type="OrthoDB" id="663317at2759"/>
<comment type="caution">
    <text evidence="7">The sequence shown here is derived from an EMBL/GenBank/DDBJ whole genome shotgun (WGS) entry which is preliminary data.</text>
</comment>
<proteinExistence type="predicted"/>
<protein>
    <recommendedName>
        <fullName evidence="6">NAC domain-containing protein</fullName>
    </recommendedName>
</protein>
<name>A0A835B0Y8_9POAL</name>
<sequence>MAAANHSGCVHHPTDHDLIALVLRPMASAAAAAGQHHGLDGLAGGGFVHLADVYSVAPERLAERYAPTGTCWYFVCPARRRYRPAAAAGALGERCWASEAVRPITGPDGRRVGQSRVLSYGAGTAAPWAAVTRRGWCMVDDDQDGGGGGAGAGAGDFVLCKLFRSSSATAVAVAMAVPAFVSSCKRKAAVEEHPEAPPSVRQQLMQRSF</sequence>
<accession>A0A835B0Y8</accession>
<dbReference type="PANTHER" id="PTHR31989">
    <property type="entry name" value="NAC DOMAIN-CONTAINING PROTEIN 82-RELATED"/>
    <property type="match status" value="1"/>
</dbReference>
<keyword evidence="4" id="KW-0804">Transcription</keyword>
<dbReference type="Proteomes" id="UP000636709">
    <property type="component" value="Unassembled WGS sequence"/>
</dbReference>
<dbReference type="Gene3D" id="2.170.150.80">
    <property type="entry name" value="NAC domain"/>
    <property type="match status" value="1"/>
</dbReference>
<organism evidence="7 8">
    <name type="scientific">Digitaria exilis</name>
    <dbReference type="NCBI Taxonomy" id="1010633"/>
    <lineage>
        <taxon>Eukaryota</taxon>
        <taxon>Viridiplantae</taxon>
        <taxon>Streptophyta</taxon>
        <taxon>Embryophyta</taxon>
        <taxon>Tracheophyta</taxon>
        <taxon>Spermatophyta</taxon>
        <taxon>Magnoliopsida</taxon>
        <taxon>Liliopsida</taxon>
        <taxon>Poales</taxon>
        <taxon>Poaceae</taxon>
        <taxon>PACMAD clade</taxon>
        <taxon>Panicoideae</taxon>
        <taxon>Panicodae</taxon>
        <taxon>Paniceae</taxon>
        <taxon>Anthephorinae</taxon>
        <taxon>Digitaria</taxon>
    </lineage>
</organism>
<evidence type="ECO:0000256" key="5">
    <source>
        <dbReference type="ARBA" id="ARBA00023242"/>
    </source>
</evidence>
<evidence type="ECO:0000256" key="1">
    <source>
        <dbReference type="ARBA" id="ARBA00004123"/>
    </source>
</evidence>
<keyword evidence="3" id="KW-0238">DNA-binding</keyword>
<dbReference type="AlphaFoldDB" id="A0A835B0Y8"/>
<evidence type="ECO:0000256" key="2">
    <source>
        <dbReference type="ARBA" id="ARBA00023015"/>
    </source>
</evidence>
<dbReference type="InterPro" id="IPR036093">
    <property type="entry name" value="NAC_dom_sf"/>
</dbReference>
<keyword evidence="2" id="KW-0805">Transcription regulation</keyword>
<dbReference type="Pfam" id="PF02365">
    <property type="entry name" value="NAM"/>
    <property type="match status" value="1"/>
</dbReference>
<feature type="domain" description="NAC" evidence="6">
    <location>
        <begin position="5"/>
        <end position="165"/>
    </location>
</feature>
<evidence type="ECO:0000256" key="3">
    <source>
        <dbReference type="ARBA" id="ARBA00023125"/>
    </source>
</evidence>
<evidence type="ECO:0000259" key="6">
    <source>
        <dbReference type="PROSITE" id="PS51005"/>
    </source>
</evidence>
<dbReference type="EMBL" id="JACEFO010002199">
    <property type="protein sequence ID" value="KAF8673911.1"/>
    <property type="molecule type" value="Genomic_DNA"/>
</dbReference>
<dbReference type="PROSITE" id="PS51005">
    <property type="entry name" value="NAC"/>
    <property type="match status" value="1"/>
</dbReference>
<dbReference type="SUPFAM" id="SSF101941">
    <property type="entry name" value="NAC domain"/>
    <property type="match status" value="1"/>
</dbReference>
<dbReference type="GO" id="GO:0003677">
    <property type="term" value="F:DNA binding"/>
    <property type="evidence" value="ECO:0007669"/>
    <property type="project" value="UniProtKB-KW"/>
</dbReference>
<dbReference type="InterPro" id="IPR003441">
    <property type="entry name" value="NAC-dom"/>
</dbReference>
<evidence type="ECO:0000313" key="8">
    <source>
        <dbReference type="Proteomes" id="UP000636709"/>
    </source>
</evidence>
<keyword evidence="8" id="KW-1185">Reference proteome</keyword>
<dbReference type="GO" id="GO:0005634">
    <property type="term" value="C:nucleus"/>
    <property type="evidence" value="ECO:0007669"/>
    <property type="project" value="UniProtKB-SubCell"/>
</dbReference>